<dbReference type="InterPro" id="IPR011006">
    <property type="entry name" value="CheY-like_superfamily"/>
</dbReference>
<evidence type="ECO:0000313" key="7">
    <source>
        <dbReference type="Proteomes" id="UP000294071"/>
    </source>
</evidence>
<sequence length="242" mass="25991">MSTARLSALFVEVADTLVDDFDLVDFLQSLTDHAADVSGADAVGILLADHRRVLRFMAASNDTGKMLELFQLQNSEGPCLDCFTTGRPVVNAQLDDATARWPVFAPAAVAGGLRSVHAFPLRLREDTIGALNLFSRTGSRFAPEDVRVVQALADVATIAILQERSILRAGMLTEQLQGALNSRVVIEQAKGAVAQQQGIPLQEAFELMRAEARSSRRRLAEVAEDVLAGLAPPPPKPGRHGA</sequence>
<evidence type="ECO:0000256" key="3">
    <source>
        <dbReference type="ARBA" id="ARBA00023015"/>
    </source>
</evidence>
<keyword evidence="7" id="KW-1185">Reference proteome</keyword>
<keyword evidence="1" id="KW-0808">Transferase</keyword>
<organism evidence="6 7">
    <name type="scientific">Nocardioides oleivorans</name>
    <dbReference type="NCBI Taxonomy" id="273676"/>
    <lineage>
        <taxon>Bacteria</taxon>
        <taxon>Bacillati</taxon>
        <taxon>Actinomycetota</taxon>
        <taxon>Actinomycetes</taxon>
        <taxon>Propionibacteriales</taxon>
        <taxon>Nocardioidaceae</taxon>
        <taxon>Nocardioides</taxon>
    </lineage>
</organism>
<dbReference type="AlphaFoldDB" id="A0A4Q2RRN1"/>
<dbReference type="PROSITE" id="PS50921">
    <property type="entry name" value="ANTAR"/>
    <property type="match status" value="1"/>
</dbReference>
<dbReference type="SMART" id="SM00065">
    <property type="entry name" value="GAF"/>
    <property type="match status" value="1"/>
</dbReference>
<comment type="caution">
    <text evidence="6">The sequence shown here is derived from an EMBL/GenBank/DDBJ whole genome shotgun (WGS) entry which is preliminary data.</text>
</comment>
<dbReference type="SUPFAM" id="SSF55781">
    <property type="entry name" value="GAF domain-like"/>
    <property type="match status" value="1"/>
</dbReference>
<dbReference type="GO" id="GO:0016301">
    <property type="term" value="F:kinase activity"/>
    <property type="evidence" value="ECO:0007669"/>
    <property type="project" value="UniProtKB-KW"/>
</dbReference>
<evidence type="ECO:0000256" key="2">
    <source>
        <dbReference type="ARBA" id="ARBA00022777"/>
    </source>
</evidence>
<dbReference type="InterPro" id="IPR036388">
    <property type="entry name" value="WH-like_DNA-bd_sf"/>
</dbReference>
<keyword evidence="2" id="KW-0418">Kinase</keyword>
<dbReference type="Gene3D" id="1.10.10.10">
    <property type="entry name" value="Winged helix-like DNA-binding domain superfamily/Winged helix DNA-binding domain"/>
    <property type="match status" value="1"/>
</dbReference>
<feature type="domain" description="ANTAR" evidence="5">
    <location>
        <begin position="166"/>
        <end position="227"/>
    </location>
</feature>
<dbReference type="InterPro" id="IPR029016">
    <property type="entry name" value="GAF-like_dom_sf"/>
</dbReference>
<dbReference type="SMART" id="SM01012">
    <property type="entry name" value="ANTAR"/>
    <property type="match status" value="1"/>
</dbReference>
<proteinExistence type="predicted"/>
<keyword evidence="4" id="KW-0804">Transcription</keyword>
<dbReference type="Gene3D" id="3.30.450.40">
    <property type="match status" value="1"/>
</dbReference>
<protein>
    <submittedName>
        <fullName evidence="6">ANTAR domain-containing protein</fullName>
    </submittedName>
</protein>
<dbReference type="OrthoDB" id="3683444at2"/>
<evidence type="ECO:0000259" key="5">
    <source>
        <dbReference type="PROSITE" id="PS50921"/>
    </source>
</evidence>
<dbReference type="EMBL" id="SDWT01000007">
    <property type="protein sequence ID" value="RYB89953.1"/>
    <property type="molecule type" value="Genomic_DNA"/>
</dbReference>
<gene>
    <name evidence="6" type="ORF">EUA93_21350</name>
</gene>
<keyword evidence="3" id="KW-0805">Transcription regulation</keyword>
<reference evidence="6 7" key="1">
    <citation type="submission" date="2019-01" db="EMBL/GenBank/DDBJ databases">
        <title>Novel species of Nocardioides.</title>
        <authorList>
            <person name="Liu Q."/>
            <person name="Xin Y.-H."/>
        </authorList>
    </citation>
    <scope>NUCLEOTIDE SEQUENCE [LARGE SCALE GENOMIC DNA]</scope>
    <source>
        <strain evidence="6 7">CGMCC 4.6882</strain>
    </source>
</reference>
<dbReference type="PIRSF" id="PIRSF036625">
    <property type="entry name" value="GAF_ANTAR"/>
    <property type="match status" value="1"/>
</dbReference>
<dbReference type="SUPFAM" id="SSF52172">
    <property type="entry name" value="CheY-like"/>
    <property type="match status" value="1"/>
</dbReference>
<dbReference type="Pfam" id="PF03861">
    <property type="entry name" value="ANTAR"/>
    <property type="match status" value="1"/>
</dbReference>
<dbReference type="InterPro" id="IPR012074">
    <property type="entry name" value="GAF_ANTAR"/>
</dbReference>
<dbReference type="GO" id="GO:0003723">
    <property type="term" value="F:RNA binding"/>
    <property type="evidence" value="ECO:0007669"/>
    <property type="project" value="InterPro"/>
</dbReference>
<name>A0A4Q2RRN1_9ACTN</name>
<accession>A0A4Q2RRN1</accession>
<evidence type="ECO:0000256" key="1">
    <source>
        <dbReference type="ARBA" id="ARBA00022679"/>
    </source>
</evidence>
<dbReference type="InterPro" id="IPR005561">
    <property type="entry name" value="ANTAR"/>
</dbReference>
<evidence type="ECO:0000313" key="6">
    <source>
        <dbReference type="EMBL" id="RYB89953.1"/>
    </source>
</evidence>
<evidence type="ECO:0000256" key="4">
    <source>
        <dbReference type="ARBA" id="ARBA00023163"/>
    </source>
</evidence>
<dbReference type="Pfam" id="PF13185">
    <property type="entry name" value="GAF_2"/>
    <property type="match status" value="1"/>
</dbReference>
<dbReference type="Proteomes" id="UP000294071">
    <property type="component" value="Unassembled WGS sequence"/>
</dbReference>
<dbReference type="InterPro" id="IPR003018">
    <property type="entry name" value="GAF"/>
</dbReference>